<dbReference type="EMBL" id="PFQB01000090">
    <property type="protein sequence ID" value="PJA13323.1"/>
    <property type="molecule type" value="Genomic_DNA"/>
</dbReference>
<feature type="transmembrane region" description="Helical" evidence="1">
    <location>
        <begin position="31"/>
        <end position="55"/>
    </location>
</feature>
<reference evidence="3" key="1">
    <citation type="submission" date="2017-09" db="EMBL/GenBank/DDBJ databases">
        <title>Depth-based differentiation of microbial function through sediment-hosted aquifers and enrichment of novel symbionts in the deep terrestrial subsurface.</title>
        <authorList>
            <person name="Probst A.J."/>
            <person name="Ladd B."/>
            <person name="Jarett J.K."/>
            <person name="Geller-Mcgrath D.E."/>
            <person name="Sieber C.M.K."/>
            <person name="Emerson J.B."/>
            <person name="Anantharaman K."/>
            <person name="Thomas B.C."/>
            <person name="Malmstrom R."/>
            <person name="Stieglmeier M."/>
            <person name="Klingl A."/>
            <person name="Woyke T."/>
            <person name="Ryan C.M."/>
            <person name="Banfield J.F."/>
        </authorList>
    </citation>
    <scope>NUCLEOTIDE SEQUENCE [LARGE SCALE GENOMIC DNA]</scope>
</reference>
<gene>
    <name evidence="2" type="ORF">COX64_03500</name>
</gene>
<protein>
    <submittedName>
        <fullName evidence="2">Uncharacterized protein</fullName>
    </submittedName>
</protein>
<feature type="transmembrane region" description="Helical" evidence="1">
    <location>
        <begin position="76"/>
        <end position="96"/>
    </location>
</feature>
<evidence type="ECO:0000313" key="2">
    <source>
        <dbReference type="EMBL" id="PJA13323.1"/>
    </source>
</evidence>
<organism evidence="2 3">
    <name type="scientific">Candidatus Dojkabacteria bacterium CG_4_10_14_0_2_um_filter_Dojkabacteria_WS6_41_15</name>
    <dbReference type="NCBI Taxonomy" id="2014249"/>
    <lineage>
        <taxon>Bacteria</taxon>
        <taxon>Candidatus Dojkabacteria</taxon>
    </lineage>
</organism>
<dbReference type="AlphaFoldDB" id="A0A2M7W1D8"/>
<comment type="caution">
    <text evidence="2">The sequence shown here is derived from an EMBL/GenBank/DDBJ whole genome shotgun (WGS) entry which is preliminary data.</text>
</comment>
<keyword evidence="1" id="KW-0472">Membrane</keyword>
<accession>A0A2M7W1D8</accession>
<name>A0A2M7W1D8_9BACT</name>
<dbReference type="Proteomes" id="UP000228952">
    <property type="component" value="Unassembled WGS sequence"/>
</dbReference>
<evidence type="ECO:0000313" key="3">
    <source>
        <dbReference type="Proteomes" id="UP000228952"/>
    </source>
</evidence>
<proteinExistence type="predicted"/>
<keyword evidence="1" id="KW-0812">Transmembrane</keyword>
<keyword evidence="1" id="KW-1133">Transmembrane helix</keyword>
<sequence length="249" mass="27880">MTKLSEKIITKITAEKITPIPKWHLLLKSNVIWAMAIVSVVFGAVSVAIGLHLLLSPIDLLPAQSSRAQFWQLLSAIPYFWLILLAIFVYVAYHNFIHTEDGYKWRTVQIFGATIGISIVIGVILLFSGFAPRLNSYFVQHVPGYTMYGDMRGGVWMNPQQGRLAGKIVAINTRANTLTLRDLRGKLWKITCSQATISRVSLSKGEFIKVLGTQTDATTFDATEFRPWEGNGMMRNVMQGNGGMMRITR</sequence>
<feature type="transmembrane region" description="Helical" evidence="1">
    <location>
        <begin position="108"/>
        <end position="131"/>
    </location>
</feature>
<evidence type="ECO:0000256" key="1">
    <source>
        <dbReference type="SAM" id="Phobius"/>
    </source>
</evidence>